<feature type="domain" description="HEPN/RES N-terminal" evidence="2">
    <location>
        <begin position="2"/>
        <end position="104"/>
    </location>
</feature>
<evidence type="ECO:0000313" key="3">
    <source>
        <dbReference type="EMBL" id="GIN23395.1"/>
    </source>
</evidence>
<name>A0ABQ4KCD6_9BACI</name>
<dbReference type="InterPro" id="IPR014914">
    <property type="entry name" value="RES_dom"/>
</dbReference>
<comment type="caution">
    <text evidence="3">The sequence shown here is derived from an EMBL/GenBank/DDBJ whole genome shotgun (WGS) entry which is preliminary data.</text>
</comment>
<dbReference type="Proteomes" id="UP000680279">
    <property type="component" value="Unassembled WGS sequence"/>
</dbReference>
<reference evidence="3 4" key="1">
    <citation type="submission" date="2021-03" db="EMBL/GenBank/DDBJ databases">
        <title>Antimicrobial resistance genes in bacteria isolated from Japanese honey, and their potential for conferring macrolide and lincosamide resistance in the American foulbrood pathogen Paenibacillus larvae.</title>
        <authorList>
            <person name="Okamoto M."/>
            <person name="Kumagai M."/>
            <person name="Kanamori H."/>
            <person name="Takamatsu D."/>
        </authorList>
    </citation>
    <scope>NUCLEOTIDE SEQUENCE [LARGE SCALE GENOMIC DNA]</scope>
    <source>
        <strain evidence="3 4">J1TS3</strain>
    </source>
</reference>
<dbReference type="EMBL" id="BOQT01000034">
    <property type="protein sequence ID" value="GIN23395.1"/>
    <property type="molecule type" value="Genomic_DNA"/>
</dbReference>
<sequence length="329" mass="37615">MVGSMQYEWGHPDDEGVGYNSREGGYLGATIYEGWDFARDILSIEAEIENDALIDDISDALSDSSWCKVDPYALSQNEELYFNWKLFSEQVKHETRYVFFKTSSEIDSNGLLLNPYEILDFIGENIEKLGLIKFVSKLTIYRARVSNKGEYFYTAKEVGTPPKEYALTSNRMSPAGIPMFYGAIDEETALTEVGYKKGVNVVASLGKFINTSNLILIDLTSLPDAPSIFDEDNQKKRWIIKFFRSFLKDFVKPVEKDGAEHIDYVPTQIVTEYLRHLYRTSNKQQINGIVYNSSKNGRKAYVLFFENQDCTDAEDLKGKLLLSRVYHKS</sequence>
<dbReference type="Pfam" id="PF08808">
    <property type="entry name" value="RES"/>
    <property type="match status" value="1"/>
</dbReference>
<dbReference type="InterPro" id="IPR041206">
    <property type="entry name" value="HEPN/RES_NTD1"/>
</dbReference>
<feature type="domain" description="RES" evidence="1">
    <location>
        <begin position="150"/>
        <end position="308"/>
    </location>
</feature>
<gene>
    <name evidence="3" type="ORF">J1TS3_45290</name>
</gene>
<evidence type="ECO:0000313" key="4">
    <source>
        <dbReference type="Proteomes" id="UP000680279"/>
    </source>
</evidence>
<accession>A0ABQ4KCD6</accession>
<organism evidence="3 4">
    <name type="scientific">Siminovitchia fordii</name>
    <dbReference type="NCBI Taxonomy" id="254759"/>
    <lineage>
        <taxon>Bacteria</taxon>
        <taxon>Bacillati</taxon>
        <taxon>Bacillota</taxon>
        <taxon>Bacilli</taxon>
        <taxon>Bacillales</taxon>
        <taxon>Bacillaceae</taxon>
        <taxon>Siminovitchia</taxon>
    </lineage>
</organism>
<evidence type="ECO:0000259" key="2">
    <source>
        <dbReference type="Pfam" id="PF18870"/>
    </source>
</evidence>
<evidence type="ECO:0000259" key="1">
    <source>
        <dbReference type="Pfam" id="PF08808"/>
    </source>
</evidence>
<proteinExistence type="predicted"/>
<evidence type="ECO:0008006" key="5">
    <source>
        <dbReference type="Google" id="ProtNLM"/>
    </source>
</evidence>
<dbReference type="Pfam" id="PF18870">
    <property type="entry name" value="HEPN_RES_NTD1"/>
    <property type="match status" value="1"/>
</dbReference>
<protein>
    <recommendedName>
        <fullName evidence="5">RES domain-containing protein</fullName>
    </recommendedName>
</protein>
<keyword evidence="4" id="KW-1185">Reference proteome</keyword>